<keyword evidence="4" id="KW-1185">Reference proteome</keyword>
<evidence type="ECO:0000256" key="2">
    <source>
        <dbReference type="SAM" id="Phobius"/>
    </source>
</evidence>
<dbReference type="Proteomes" id="UP001201163">
    <property type="component" value="Unassembled WGS sequence"/>
</dbReference>
<organism evidence="3 4">
    <name type="scientific">Lactarius akahatsu</name>
    <dbReference type="NCBI Taxonomy" id="416441"/>
    <lineage>
        <taxon>Eukaryota</taxon>
        <taxon>Fungi</taxon>
        <taxon>Dikarya</taxon>
        <taxon>Basidiomycota</taxon>
        <taxon>Agaricomycotina</taxon>
        <taxon>Agaricomycetes</taxon>
        <taxon>Russulales</taxon>
        <taxon>Russulaceae</taxon>
        <taxon>Lactarius</taxon>
    </lineage>
</organism>
<keyword evidence="2" id="KW-0812">Transmembrane</keyword>
<evidence type="ECO:0000313" key="4">
    <source>
        <dbReference type="Proteomes" id="UP001201163"/>
    </source>
</evidence>
<keyword evidence="2" id="KW-1133">Transmembrane helix</keyword>
<name>A0AAD4LH33_9AGAM</name>
<accession>A0AAD4LH33</accession>
<feature type="transmembrane region" description="Helical" evidence="2">
    <location>
        <begin position="14"/>
        <end position="32"/>
    </location>
</feature>
<reference evidence="3" key="1">
    <citation type="submission" date="2022-01" db="EMBL/GenBank/DDBJ databases">
        <title>Comparative genomics reveals a dynamic genome evolution in the ectomycorrhizal milk-cap (Lactarius) mushrooms.</title>
        <authorList>
            <consortium name="DOE Joint Genome Institute"/>
            <person name="Lebreton A."/>
            <person name="Tang N."/>
            <person name="Kuo A."/>
            <person name="LaButti K."/>
            <person name="Drula E."/>
            <person name="Barry K."/>
            <person name="Clum A."/>
            <person name="Lipzen A."/>
            <person name="Mousain D."/>
            <person name="Ng V."/>
            <person name="Wang R."/>
            <person name="Wang X."/>
            <person name="Dai Y."/>
            <person name="Henrissat B."/>
            <person name="Grigoriev I.V."/>
            <person name="Guerin-Laguette A."/>
            <person name="Yu F."/>
            <person name="Martin F.M."/>
        </authorList>
    </citation>
    <scope>NUCLEOTIDE SEQUENCE</scope>
    <source>
        <strain evidence="3">QP</strain>
    </source>
</reference>
<comment type="caution">
    <text evidence="3">The sequence shown here is derived from an EMBL/GenBank/DDBJ whole genome shotgun (WGS) entry which is preliminary data.</text>
</comment>
<keyword evidence="2" id="KW-0472">Membrane</keyword>
<sequence>IGALRSVPFIGPTLSGMCFFFFFSKVVSTLVMRTQPSPKRGEGLQPRRHPHPQQRNAKCKNDACFQAFTDHGFHWHGADHPQGIAASLPQAEDHQERKHVFVQCDAMASRALQTEDGDGDGGIRNTFQMHAAESA</sequence>
<evidence type="ECO:0000256" key="1">
    <source>
        <dbReference type="SAM" id="MobiDB-lite"/>
    </source>
</evidence>
<protein>
    <submittedName>
        <fullName evidence="3">Uncharacterized protein</fullName>
    </submittedName>
</protein>
<dbReference type="EMBL" id="JAKELL010000020">
    <property type="protein sequence ID" value="KAH8992911.1"/>
    <property type="molecule type" value="Genomic_DNA"/>
</dbReference>
<feature type="region of interest" description="Disordered" evidence="1">
    <location>
        <begin position="36"/>
        <end position="58"/>
    </location>
</feature>
<evidence type="ECO:0000313" key="3">
    <source>
        <dbReference type="EMBL" id="KAH8992911.1"/>
    </source>
</evidence>
<feature type="non-terminal residue" evidence="3">
    <location>
        <position position="1"/>
    </location>
</feature>
<gene>
    <name evidence="3" type="ORF">EDB92DRAFT_1855560</name>
</gene>
<proteinExistence type="predicted"/>
<dbReference type="AlphaFoldDB" id="A0AAD4LH33"/>